<evidence type="ECO:0000313" key="1">
    <source>
        <dbReference type="EMBL" id="PKY56894.1"/>
    </source>
</evidence>
<name>A0A2I1HDE6_9GLOM</name>
<organism evidence="1 2">
    <name type="scientific">Rhizophagus irregularis</name>
    <dbReference type="NCBI Taxonomy" id="588596"/>
    <lineage>
        <taxon>Eukaryota</taxon>
        <taxon>Fungi</taxon>
        <taxon>Fungi incertae sedis</taxon>
        <taxon>Mucoromycota</taxon>
        <taxon>Glomeromycotina</taxon>
        <taxon>Glomeromycetes</taxon>
        <taxon>Glomerales</taxon>
        <taxon>Glomeraceae</taxon>
        <taxon>Rhizophagus</taxon>
    </lineage>
</organism>
<reference evidence="1 2" key="1">
    <citation type="submission" date="2015-10" db="EMBL/GenBank/DDBJ databases">
        <title>Genome analyses suggest a sexual origin of heterokaryosis in a supposedly ancient asexual fungus.</title>
        <authorList>
            <person name="Ropars J."/>
            <person name="Sedzielewska K."/>
            <person name="Noel J."/>
            <person name="Charron P."/>
            <person name="Farinelli L."/>
            <person name="Marton T."/>
            <person name="Kruger M."/>
            <person name="Pelin A."/>
            <person name="Brachmann A."/>
            <person name="Corradi N."/>
        </authorList>
    </citation>
    <scope>NUCLEOTIDE SEQUENCE [LARGE SCALE GENOMIC DNA]</scope>
    <source>
        <strain evidence="1 2">A4</strain>
    </source>
</reference>
<dbReference type="Proteomes" id="UP000234323">
    <property type="component" value="Unassembled WGS sequence"/>
</dbReference>
<proteinExistence type="predicted"/>
<keyword evidence="2" id="KW-1185">Reference proteome</keyword>
<dbReference type="EMBL" id="LLXI01002340">
    <property type="protein sequence ID" value="PKY56894.1"/>
    <property type="molecule type" value="Genomic_DNA"/>
</dbReference>
<protein>
    <submittedName>
        <fullName evidence="1">Uncharacterized protein</fullName>
    </submittedName>
</protein>
<dbReference type="VEuPathDB" id="FungiDB:FUN_014711"/>
<sequence>MSYDFIIVNKRVKFDSKEAFVEFIDKYQNSLRNPVIILDMKELLDTLPTPSKLEKPEEWYFNNCNKAICLNYRLPSASSTIPVILHCSIFGIFKDHCEKDLERTNNLLLKYFDCRVEPIMLDRNRSTDGTVSTNDLYHKINIEYKNELCSTKSCAHLENCGYYLFIFCISKPTFTVYGAVLSNTAIVDPLTLTYHLIWLKNNEKIMLLLFRAFRTLRLSFQELDKYYRNVP</sequence>
<comment type="caution">
    <text evidence="1">The sequence shown here is derived from an EMBL/GenBank/DDBJ whole genome shotgun (WGS) entry which is preliminary data.</text>
</comment>
<accession>A0A2I1HDE6</accession>
<dbReference type="VEuPathDB" id="FungiDB:RhiirA1_474086"/>
<gene>
    <name evidence="1" type="ORF">RhiirA4_477520</name>
</gene>
<dbReference type="VEuPathDB" id="FungiDB:RhiirFUN_005659"/>
<evidence type="ECO:0000313" key="2">
    <source>
        <dbReference type="Proteomes" id="UP000234323"/>
    </source>
</evidence>
<dbReference type="AlphaFoldDB" id="A0A2I1HDE6"/>